<sequence length="86" mass="9630">MENTIVIVASYLISKVVEYLPEGNKNQMRRMLALLLLGFSAVSADRCDSVPPSLWCSNRELSKQCGFEDLCYRYVDPLAAVTNKLA</sequence>
<comment type="caution">
    <text evidence="1">The sequence shown here is derived from an EMBL/GenBank/DDBJ whole genome shotgun (WGS) entry which is preliminary data.</text>
</comment>
<evidence type="ECO:0000313" key="1">
    <source>
        <dbReference type="EMBL" id="KAJ1355159.1"/>
    </source>
</evidence>
<keyword evidence="2" id="KW-1185">Reference proteome</keyword>
<evidence type="ECO:0000313" key="2">
    <source>
        <dbReference type="Proteomes" id="UP001196413"/>
    </source>
</evidence>
<dbReference type="Proteomes" id="UP001196413">
    <property type="component" value="Unassembled WGS sequence"/>
</dbReference>
<dbReference type="EMBL" id="JAHQIW010002372">
    <property type="protein sequence ID" value="KAJ1355159.1"/>
    <property type="molecule type" value="Genomic_DNA"/>
</dbReference>
<organism evidence="1 2">
    <name type="scientific">Parelaphostrongylus tenuis</name>
    <name type="common">Meningeal worm</name>
    <dbReference type="NCBI Taxonomy" id="148309"/>
    <lineage>
        <taxon>Eukaryota</taxon>
        <taxon>Metazoa</taxon>
        <taxon>Ecdysozoa</taxon>
        <taxon>Nematoda</taxon>
        <taxon>Chromadorea</taxon>
        <taxon>Rhabditida</taxon>
        <taxon>Rhabditina</taxon>
        <taxon>Rhabditomorpha</taxon>
        <taxon>Strongyloidea</taxon>
        <taxon>Metastrongylidae</taxon>
        <taxon>Parelaphostrongylus</taxon>
    </lineage>
</organism>
<dbReference type="AlphaFoldDB" id="A0AAD5MWV4"/>
<reference evidence="1" key="1">
    <citation type="submission" date="2021-06" db="EMBL/GenBank/DDBJ databases">
        <title>Parelaphostrongylus tenuis whole genome reference sequence.</title>
        <authorList>
            <person name="Garwood T.J."/>
            <person name="Larsen P.A."/>
            <person name="Fountain-Jones N.M."/>
            <person name="Garbe J.R."/>
            <person name="Macchietto M.G."/>
            <person name="Kania S.A."/>
            <person name="Gerhold R.W."/>
            <person name="Richards J.E."/>
            <person name="Wolf T.M."/>
        </authorList>
    </citation>
    <scope>NUCLEOTIDE SEQUENCE</scope>
    <source>
        <strain evidence="1">MNPRO001-30</strain>
        <tissue evidence="1">Meninges</tissue>
    </source>
</reference>
<accession>A0AAD5MWV4</accession>
<gene>
    <name evidence="1" type="ORF">KIN20_012463</name>
</gene>
<name>A0AAD5MWV4_PARTN</name>
<proteinExistence type="predicted"/>
<protein>
    <submittedName>
        <fullName evidence="1">Uncharacterized protein</fullName>
    </submittedName>
</protein>